<evidence type="ECO:0000313" key="3">
    <source>
        <dbReference type="Proteomes" id="UP001492380"/>
    </source>
</evidence>
<comment type="caution">
    <text evidence="2">The sequence shown here is derived from an EMBL/GenBank/DDBJ whole genome shotgun (WGS) entry which is preliminary data.</text>
</comment>
<gene>
    <name evidence="2" type="ORF">HDK90DRAFT_105226</name>
</gene>
<reference evidence="2 3" key="1">
    <citation type="submission" date="2024-04" db="EMBL/GenBank/DDBJ databases">
        <title>Phyllosticta paracitricarpa is synonymous to the EU quarantine fungus P. citricarpa based on phylogenomic analyses.</title>
        <authorList>
            <consortium name="Lawrence Berkeley National Laboratory"/>
            <person name="Van Ingen-Buijs V.A."/>
            <person name="Van Westerhoven A.C."/>
            <person name="Haridas S."/>
            <person name="Skiadas P."/>
            <person name="Martin F."/>
            <person name="Groenewald J.Z."/>
            <person name="Crous P.W."/>
            <person name="Seidl M.F."/>
        </authorList>
    </citation>
    <scope>NUCLEOTIDE SEQUENCE [LARGE SCALE GENOMIC DNA]</scope>
    <source>
        <strain evidence="2 3">CBS 123374</strain>
    </source>
</reference>
<organism evidence="2 3">
    <name type="scientific">Phyllosticta capitalensis</name>
    <dbReference type="NCBI Taxonomy" id="121624"/>
    <lineage>
        <taxon>Eukaryota</taxon>
        <taxon>Fungi</taxon>
        <taxon>Dikarya</taxon>
        <taxon>Ascomycota</taxon>
        <taxon>Pezizomycotina</taxon>
        <taxon>Dothideomycetes</taxon>
        <taxon>Dothideomycetes incertae sedis</taxon>
        <taxon>Botryosphaeriales</taxon>
        <taxon>Phyllostictaceae</taxon>
        <taxon>Phyllosticta</taxon>
    </lineage>
</organism>
<proteinExistence type="predicted"/>
<sequence length="142" mass="16118">MMRWWWLQHHVFLGVGWPGEACAEARNPTRDLSDQQLFSIFLFRQPHAVHHHHPLPLLPPSFETWSDSQPDACSPRQGDRHCSHPSSRQSIQLNLVALLASPRPRRLSPFTVCRSILRLNGGAAHLHVRLQATALPTTCMSV</sequence>
<evidence type="ECO:0000256" key="1">
    <source>
        <dbReference type="SAM" id="SignalP"/>
    </source>
</evidence>
<accession>A0ABR1YA60</accession>
<protein>
    <recommendedName>
        <fullName evidence="4">Secreted protein</fullName>
    </recommendedName>
</protein>
<dbReference type="Proteomes" id="UP001492380">
    <property type="component" value="Unassembled WGS sequence"/>
</dbReference>
<name>A0ABR1YA60_9PEZI</name>
<keyword evidence="1" id="KW-0732">Signal</keyword>
<dbReference type="EMBL" id="JBBWRZ010000013">
    <property type="protein sequence ID" value="KAK8223833.1"/>
    <property type="molecule type" value="Genomic_DNA"/>
</dbReference>
<feature type="chain" id="PRO_5045122549" description="Secreted protein" evidence="1">
    <location>
        <begin position="24"/>
        <end position="142"/>
    </location>
</feature>
<evidence type="ECO:0000313" key="2">
    <source>
        <dbReference type="EMBL" id="KAK8223833.1"/>
    </source>
</evidence>
<feature type="signal peptide" evidence="1">
    <location>
        <begin position="1"/>
        <end position="23"/>
    </location>
</feature>
<keyword evidence="3" id="KW-1185">Reference proteome</keyword>
<evidence type="ECO:0008006" key="4">
    <source>
        <dbReference type="Google" id="ProtNLM"/>
    </source>
</evidence>